<dbReference type="AlphaFoldDB" id="A0A5Q0THS4"/>
<proteinExistence type="predicted"/>
<organism evidence="3 4">
    <name type="scientific">Vibrio algicola</name>
    <dbReference type="NCBI Taxonomy" id="2662262"/>
    <lineage>
        <taxon>Bacteria</taxon>
        <taxon>Pseudomonadati</taxon>
        <taxon>Pseudomonadota</taxon>
        <taxon>Gammaproteobacteria</taxon>
        <taxon>Vibrionales</taxon>
        <taxon>Vibrionaceae</taxon>
        <taxon>Vibrio</taxon>
    </lineage>
</organism>
<evidence type="ECO:0008006" key="5">
    <source>
        <dbReference type="Google" id="ProtNLM"/>
    </source>
</evidence>
<name>A0A5Q0THS4_9VIBR</name>
<evidence type="ECO:0000313" key="2">
    <source>
        <dbReference type="EMBL" id="QGA66357.1"/>
    </source>
</evidence>
<feature type="signal peptide" evidence="1">
    <location>
        <begin position="1"/>
        <end position="17"/>
    </location>
</feature>
<evidence type="ECO:0000313" key="3">
    <source>
        <dbReference type="EMBL" id="QGA66722.1"/>
    </source>
</evidence>
<protein>
    <recommendedName>
        <fullName evidence="5">Lipoprotein</fullName>
    </recommendedName>
</protein>
<dbReference type="EMBL" id="CP045700">
    <property type="protein sequence ID" value="QGA66722.1"/>
    <property type="molecule type" value="Genomic_DNA"/>
</dbReference>
<reference evidence="3 4" key="1">
    <citation type="submission" date="2019-10" db="EMBL/GenBank/DDBJ databases">
        <title>Vibrio sp. nov., isolated from Coralline algae surface.</title>
        <authorList>
            <person name="Geng Y."/>
            <person name="Zhang X."/>
        </authorList>
    </citation>
    <scope>NUCLEOTIDE SEQUENCE [LARGE SCALE GENOMIC DNA]</scope>
    <source>
        <strain evidence="3 4">SM1977</strain>
    </source>
</reference>
<evidence type="ECO:0000313" key="4">
    <source>
        <dbReference type="Proteomes" id="UP000348942"/>
    </source>
</evidence>
<dbReference type="PROSITE" id="PS51257">
    <property type="entry name" value="PROKAR_LIPOPROTEIN"/>
    <property type="match status" value="1"/>
</dbReference>
<dbReference type="RefSeq" id="WP_153448491.1">
    <property type="nucleotide sequence ID" value="NZ_CP045700.1"/>
</dbReference>
<sequence>MKAALILCAALTLSACSSVTITDGEQDAIIGSDRTQDGCHVKVSDDFKGNVTYHSKRCDVTISKPI</sequence>
<feature type="chain" id="PRO_5044623722" description="Lipoprotein" evidence="1">
    <location>
        <begin position="18"/>
        <end position="66"/>
    </location>
</feature>
<gene>
    <name evidence="2" type="ORF">GFB47_13065</name>
    <name evidence="3" type="ORF">GFB47_15115</name>
</gene>
<dbReference type="EMBL" id="CP045700">
    <property type="protein sequence ID" value="QGA66357.1"/>
    <property type="molecule type" value="Genomic_DNA"/>
</dbReference>
<keyword evidence="1" id="KW-0732">Signal</keyword>
<accession>A0A5Q0THS4</accession>
<keyword evidence="4" id="KW-1185">Reference proteome</keyword>
<dbReference type="Proteomes" id="UP000348942">
    <property type="component" value="Chromosome 2"/>
</dbReference>
<evidence type="ECO:0000256" key="1">
    <source>
        <dbReference type="SAM" id="SignalP"/>
    </source>
</evidence>